<organism evidence="1 2">
    <name type="scientific">Parelaphostrongylus tenuis</name>
    <name type="common">Meningeal worm</name>
    <dbReference type="NCBI Taxonomy" id="148309"/>
    <lineage>
        <taxon>Eukaryota</taxon>
        <taxon>Metazoa</taxon>
        <taxon>Ecdysozoa</taxon>
        <taxon>Nematoda</taxon>
        <taxon>Chromadorea</taxon>
        <taxon>Rhabditida</taxon>
        <taxon>Rhabditina</taxon>
        <taxon>Rhabditomorpha</taxon>
        <taxon>Strongyloidea</taxon>
        <taxon>Metastrongylidae</taxon>
        <taxon>Parelaphostrongylus</taxon>
    </lineage>
</organism>
<dbReference type="AlphaFoldDB" id="A0AAD5R5A4"/>
<dbReference type="Proteomes" id="UP001196413">
    <property type="component" value="Unassembled WGS sequence"/>
</dbReference>
<evidence type="ECO:0000313" key="2">
    <source>
        <dbReference type="Proteomes" id="UP001196413"/>
    </source>
</evidence>
<comment type="caution">
    <text evidence="1">The sequence shown here is derived from an EMBL/GenBank/DDBJ whole genome shotgun (WGS) entry which is preliminary data.</text>
</comment>
<keyword evidence="2" id="KW-1185">Reference proteome</keyword>
<reference evidence="1" key="1">
    <citation type="submission" date="2021-06" db="EMBL/GenBank/DDBJ databases">
        <title>Parelaphostrongylus tenuis whole genome reference sequence.</title>
        <authorList>
            <person name="Garwood T.J."/>
            <person name="Larsen P.A."/>
            <person name="Fountain-Jones N.M."/>
            <person name="Garbe J.R."/>
            <person name="Macchietto M.G."/>
            <person name="Kania S.A."/>
            <person name="Gerhold R.W."/>
            <person name="Richards J.E."/>
            <person name="Wolf T.M."/>
        </authorList>
    </citation>
    <scope>NUCLEOTIDE SEQUENCE</scope>
    <source>
        <strain evidence="1">MNPRO001-30</strain>
        <tissue evidence="1">Meninges</tissue>
    </source>
</reference>
<evidence type="ECO:0000313" key="1">
    <source>
        <dbReference type="EMBL" id="KAJ1369716.1"/>
    </source>
</evidence>
<sequence length="125" mass="13935">MFQSHLAELLLQQLRCRLGSVMGRIAVEKDDSLVFAQMAVITKEDGTVALGHHGRNLPKNFIVDDFLAVPESKYHALLLADTLKWDRQRFLTGREPLVALVKISGDHPLFVTSDDVAQEAQLANL</sequence>
<dbReference type="EMBL" id="JAHQIW010006657">
    <property type="protein sequence ID" value="KAJ1369716.1"/>
    <property type="molecule type" value="Genomic_DNA"/>
</dbReference>
<accession>A0AAD5R5A4</accession>
<gene>
    <name evidence="1" type="ORF">KIN20_031256</name>
</gene>
<proteinExistence type="predicted"/>
<protein>
    <submittedName>
        <fullName evidence="1">Uncharacterized protein</fullName>
    </submittedName>
</protein>
<name>A0AAD5R5A4_PARTN</name>